<evidence type="ECO:0000256" key="1">
    <source>
        <dbReference type="ARBA" id="ARBA00008805"/>
    </source>
</evidence>
<evidence type="ECO:0000256" key="5">
    <source>
        <dbReference type="ARBA" id="ARBA00022777"/>
    </source>
</evidence>
<dbReference type="PaxDb" id="55529-EKX44116"/>
<dbReference type="Gene3D" id="3.40.1190.20">
    <property type="match status" value="1"/>
</dbReference>
<gene>
    <name evidence="8" type="ORF">GUITHDRAFT_87533</name>
</gene>
<protein>
    <recommendedName>
        <fullName evidence="2">pyridoxal kinase</fullName>
        <ecNumber evidence="2">2.7.1.35</ecNumber>
    </recommendedName>
</protein>
<dbReference type="Proteomes" id="UP000011087">
    <property type="component" value="Unassembled WGS sequence"/>
</dbReference>
<keyword evidence="4" id="KW-0547">Nucleotide-binding</keyword>
<dbReference type="STRING" id="905079.L1J6G9"/>
<dbReference type="InterPro" id="IPR029056">
    <property type="entry name" value="Ribokinase-like"/>
</dbReference>
<dbReference type="NCBIfam" id="TIGR00687">
    <property type="entry name" value="pyridox_kin"/>
    <property type="match status" value="1"/>
</dbReference>
<feature type="domain" description="Pyridoxamine kinase/Phosphomethylpyrimidine kinase" evidence="7">
    <location>
        <begin position="87"/>
        <end position="269"/>
    </location>
</feature>
<dbReference type="OMA" id="HTQYGQW"/>
<organism evidence="8">
    <name type="scientific">Guillardia theta (strain CCMP2712)</name>
    <name type="common">Cryptophyte</name>
    <dbReference type="NCBI Taxonomy" id="905079"/>
    <lineage>
        <taxon>Eukaryota</taxon>
        <taxon>Cryptophyceae</taxon>
        <taxon>Pyrenomonadales</taxon>
        <taxon>Geminigeraceae</taxon>
        <taxon>Guillardia</taxon>
    </lineage>
</organism>
<dbReference type="eggNOG" id="KOG2599">
    <property type="taxonomic scope" value="Eukaryota"/>
</dbReference>
<evidence type="ECO:0000256" key="2">
    <source>
        <dbReference type="ARBA" id="ARBA00012104"/>
    </source>
</evidence>
<keyword evidence="10" id="KW-1185">Reference proteome</keyword>
<dbReference type="Pfam" id="PF08543">
    <property type="entry name" value="Phos_pyr_kin"/>
    <property type="match status" value="1"/>
</dbReference>
<evidence type="ECO:0000256" key="6">
    <source>
        <dbReference type="ARBA" id="ARBA00022840"/>
    </source>
</evidence>
<dbReference type="EMBL" id="JH993006">
    <property type="protein sequence ID" value="EKX44116.1"/>
    <property type="molecule type" value="Genomic_DNA"/>
</dbReference>
<comment type="similarity">
    <text evidence="1">Belongs to the pyridoxine kinase family.</text>
</comment>
<dbReference type="SUPFAM" id="SSF53613">
    <property type="entry name" value="Ribokinase-like"/>
    <property type="match status" value="1"/>
</dbReference>
<dbReference type="OrthoDB" id="3689at2759"/>
<evidence type="ECO:0000313" key="9">
    <source>
        <dbReference type="EnsemblProtists" id="EKX44116"/>
    </source>
</evidence>
<dbReference type="GO" id="GO:0005524">
    <property type="term" value="F:ATP binding"/>
    <property type="evidence" value="ECO:0007669"/>
    <property type="project" value="UniProtKB-KW"/>
</dbReference>
<reference evidence="10" key="2">
    <citation type="submission" date="2012-11" db="EMBL/GenBank/DDBJ databases">
        <authorList>
            <person name="Kuo A."/>
            <person name="Curtis B.A."/>
            <person name="Tanifuji G."/>
            <person name="Burki F."/>
            <person name="Gruber A."/>
            <person name="Irimia M."/>
            <person name="Maruyama S."/>
            <person name="Arias M.C."/>
            <person name="Ball S.G."/>
            <person name="Gile G.H."/>
            <person name="Hirakawa Y."/>
            <person name="Hopkins J.F."/>
            <person name="Rensing S.A."/>
            <person name="Schmutz J."/>
            <person name="Symeonidi A."/>
            <person name="Elias M."/>
            <person name="Eveleigh R.J."/>
            <person name="Herman E.K."/>
            <person name="Klute M.J."/>
            <person name="Nakayama T."/>
            <person name="Obornik M."/>
            <person name="Reyes-Prieto A."/>
            <person name="Armbrust E.V."/>
            <person name="Aves S.J."/>
            <person name="Beiko R.G."/>
            <person name="Coutinho P."/>
            <person name="Dacks J.B."/>
            <person name="Durnford D.G."/>
            <person name="Fast N.M."/>
            <person name="Green B.R."/>
            <person name="Grisdale C."/>
            <person name="Hempe F."/>
            <person name="Henrissat B."/>
            <person name="Hoppner M.P."/>
            <person name="Ishida K.-I."/>
            <person name="Kim E."/>
            <person name="Koreny L."/>
            <person name="Kroth P.G."/>
            <person name="Liu Y."/>
            <person name="Malik S.-B."/>
            <person name="Maier U.G."/>
            <person name="McRose D."/>
            <person name="Mock T."/>
            <person name="Neilson J.A."/>
            <person name="Onodera N.T."/>
            <person name="Poole A.M."/>
            <person name="Pritham E.J."/>
            <person name="Richards T.A."/>
            <person name="Rocap G."/>
            <person name="Roy S.W."/>
            <person name="Sarai C."/>
            <person name="Schaack S."/>
            <person name="Shirato S."/>
            <person name="Slamovits C.H."/>
            <person name="Spencer D.F."/>
            <person name="Suzuki S."/>
            <person name="Worden A.Z."/>
            <person name="Zauner S."/>
            <person name="Barry K."/>
            <person name="Bell C."/>
            <person name="Bharti A.K."/>
            <person name="Crow J.A."/>
            <person name="Grimwood J."/>
            <person name="Kramer R."/>
            <person name="Lindquist E."/>
            <person name="Lucas S."/>
            <person name="Salamov A."/>
            <person name="McFadden G.I."/>
            <person name="Lane C.E."/>
            <person name="Keeling P.J."/>
            <person name="Gray M.W."/>
            <person name="Grigoriev I.V."/>
            <person name="Archibald J.M."/>
        </authorList>
    </citation>
    <scope>NUCLEOTIDE SEQUENCE</scope>
    <source>
        <strain evidence="10">CCMP2712</strain>
    </source>
</reference>
<evidence type="ECO:0000256" key="3">
    <source>
        <dbReference type="ARBA" id="ARBA00022679"/>
    </source>
</evidence>
<dbReference type="KEGG" id="gtt:GUITHDRAFT_87533"/>
<evidence type="ECO:0000256" key="4">
    <source>
        <dbReference type="ARBA" id="ARBA00022741"/>
    </source>
</evidence>
<keyword evidence="3" id="KW-0808">Transferase</keyword>
<dbReference type="GeneID" id="17300812"/>
<proteinExistence type="inferred from homology"/>
<dbReference type="PANTHER" id="PTHR10534">
    <property type="entry name" value="PYRIDOXAL KINASE"/>
    <property type="match status" value="1"/>
</dbReference>
<dbReference type="AlphaFoldDB" id="L1J6G9"/>
<dbReference type="HOGENOM" id="CLU_046496_1_1_1"/>
<dbReference type="GO" id="GO:0005829">
    <property type="term" value="C:cytosol"/>
    <property type="evidence" value="ECO:0007669"/>
    <property type="project" value="TreeGrafter"/>
</dbReference>
<sequence length="296" mass="32614">MIPSFRVQSPRVLSIQSHTVHGYVGNKSAVFPMQTLGIEVDFVNSVQFSNHTGYPTWTGKALDGDDLSELIRGLRSNGLLKHTHLLTGYMRSASLIRCVMETLDELRKENGQVIYVCDPVMGDNGQLYVPQEIVSVYRDEVVPKATILTPNQFEAEVLTGVKISDISSAVKAIDILHERGVQCVVITSMHLEGSDSIFLLASLSSSSQPPQRLKITIPKLEATFTGTGDMLAALILSWFQLTDDLKTVIENATATLQAVLANTVKLQSKELQLIYSRKEISDPQVPDWLRAESLSS</sequence>
<dbReference type="InterPro" id="IPR004625">
    <property type="entry name" value="PyrdxlKinase"/>
</dbReference>
<dbReference type="EC" id="2.7.1.35" evidence="2"/>
<name>L1J6G9_GUITC</name>
<dbReference type="InterPro" id="IPR013749">
    <property type="entry name" value="PM/HMP-P_kinase-1"/>
</dbReference>
<evidence type="ECO:0000313" key="8">
    <source>
        <dbReference type="EMBL" id="EKX44116.1"/>
    </source>
</evidence>
<dbReference type="EnsemblProtists" id="EKX44116">
    <property type="protein sequence ID" value="EKX44116"/>
    <property type="gene ID" value="GUITHDRAFT_87533"/>
</dbReference>
<dbReference type="PANTHER" id="PTHR10534:SF2">
    <property type="entry name" value="PYRIDOXAL KINASE"/>
    <property type="match status" value="1"/>
</dbReference>
<keyword evidence="6" id="KW-0067">ATP-binding</keyword>
<accession>L1J6G9</accession>
<dbReference type="GO" id="GO:0009443">
    <property type="term" value="P:pyridoxal 5'-phosphate salvage"/>
    <property type="evidence" value="ECO:0007669"/>
    <property type="project" value="InterPro"/>
</dbReference>
<evidence type="ECO:0000313" key="10">
    <source>
        <dbReference type="Proteomes" id="UP000011087"/>
    </source>
</evidence>
<dbReference type="GO" id="GO:0008478">
    <property type="term" value="F:pyridoxal kinase activity"/>
    <property type="evidence" value="ECO:0007669"/>
    <property type="project" value="UniProtKB-EC"/>
</dbReference>
<evidence type="ECO:0000259" key="7">
    <source>
        <dbReference type="Pfam" id="PF08543"/>
    </source>
</evidence>
<reference evidence="9" key="3">
    <citation type="submission" date="2016-03" db="UniProtKB">
        <authorList>
            <consortium name="EnsemblProtists"/>
        </authorList>
    </citation>
    <scope>IDENTIFICATION</scope>
</reference>
<dbReference type="CDD" id="cd01173">
    <property type="entry name" value="pyridoxal_pyridoxamine_kinase"/>
    <property type="match status" value="1"/>
</dbReference>
<reference evidence="8 10" key="1">
    <citation type="journal article" date="2012" name="Nature">
        <title>Algal genomes reveal evolutionary mosaicism and the fate of nucleomorphs.</title>
        <authorList>
            <consortium name="DOE Joint Genome Institute"/>
            <person name="Curtis B.A."/>
            <person name="Tanifuji G."/>
            <person name="Burki F."/>
            <person name="Gruber A."/>
            <person name="Irimia M."/>
            <person name="Maruyama S."/>
            <person name="Arias M.C."/>
            <person name="Ball S.G."/>
            <person name="Gile G.H."/>
            <person name="Hirakawa Y."/>
            <person name="Hopkins J.F."/>
            <person name="Kuo A."/>
            <person name="Rensing S.A."/>
            <person name="Schmutz J."/>
            <person name="Symeonidi A."/>
            <person name="Elias M."/>
            <person name="Eveleigh R.J."/>
            <person name="Herman E.K."/>
            <person name="Klute M.J."/>
            <person name="Nakayama T."/>
            <person name="Obornik M."/>
            <person name="Reyes-Prieto A."/>
            <person name="Armbrust E.V."/>
            <person name="Aves S.J."/>
            <person name="Beiko R.G."/>
            <person name="Coutinho P."/>
            <person name="Dacks J.B."/>
            <person name="Durnford D.G."/>
            <person name="Fast N.M."/>
            <person name="Green B.R."/>
            <person name="Grisdale C.J."/>
            <person name="Hempel F."/>
            <person name="Henrissat B."/>
            <person name="Hoppner M.P."/>
            <person name="Ishida K."/>
            <person name="Kim E."/>
            <person name="Koreny L."/>
            <person name="Kroth P.G."/>
            <person name="Liu Y."/>
            <person name="Malik S.B."/>
            <person name="Maier U.G."/>
            <person name="McRose D."/>
            <person name="Mock T."/>
            <person name="Neilson J.A."/>
            <person name="Onodera N.T."/>
            <person name="Poole A.M."/>
            <person name="Pritham E.J."/>
            <person name="Richards T.A."/>
            <person name="Rocap G."/>
            <person name="Roy S.W."/>
            <person name="Sarai C."/>
            <person name="Schaack S."/>
            <person name="Shirato S."/>
            <person name="Slamovits C.H."/>
            <person name="Spencer D.F."/>
            <person name="Suzuki S."/>
            <person name="Worden A.Z."/>
            <person name="Zauner S."/>
            <person name="Barry K."/>
            <person name="Bell C."/>
            <person name="Bharti A.K."/>
            <person name="Crow J.A."/>
            <person name="Grimwood J."/>
            <person name="Kramer R."/>
            <person name="Lindquist E."/>
            <person name="Lucas S."/>
            <person name="Salamov A."/>
            <person name="McFadden G.I."/>
            <person name="Lane C.E."/>
            <person name="Keeling P.J."/>
            <person name="Gray M.W."/>
            <person name="Grigoriev I.V."/>
            <person name="Archibald J.M."/>
        </authorList>
    </citation>
    <scope>NUCLEOTIDE SEQUENCE</scope>
    <source>
        <strain evidence="8 10">CCMP2712</strain>
    </source>
</reference>
<dbReference type="RefSeq" id="XP_005831096.1">
    <property type="nucleotide sequence ID" value="XM_005831039.1"/>
</dbReference>
<keyword evidence="5" id="KW-0418">Kinase</keyword>